<dbReference type="InterPro" id="IPR041470">
    <property type="entry name" value="GCP_N"/>
</dbReference>
<protein>
    <recommendedName>
        <fullName evidence="6">Spindle pole body component</fullName>
    </recommendedName>
</protein>
<dbReference type="Proteomes" id="UP001408356">
    <property type="component" value="Unassembled WGS sequence"/>
</dbReference>
<keyword evidence="5 6" id="KW-0206">Cytoskeleton</keyword>
<dbReference type="Pfam" id="PF17681">
    <property type="entry name" value="GCP_N_terminal"/>
    <property type="match status" value="1"/>
</dbReference>
<feature type="region of interest" description="Disordered" evidence="8">
    <location>
        <begin position="548"/>
        <end position="589"/>
    </location>
</feature>
<evidence type="ECO:0000259" key="10">
    <source>
        <dbReference type="Pfam" id="PF17681"/>
    </source>
</evidence>
<evidence type="ECO:0000256" key="4">
    <source>
        <dbReference type="ARBA" id="ARBA00022701"/>
    </source>
</evidence>
<evidence type="ECO:0000256" key="7">
    <source>
        <dbReference type="SAM" id="Coils"/>
    </source>
</evidence>
<name>A0ABR2V6G1_9PEZI</name>
<proteinExistence type="inferred from homology"/>
<dbReference type="PANTHER" id="PTHR19302:SF27">
    <property type="entry name" value="GAMMA-TUBULIN COMPLEX COMPONENT 4"/>
    <property type="match status" value="1"/>
</dbReference>
<accession>A0ABR2V6G1</accession>
<gene>
    <name evidence="11" type="ORF">SUNI508_04843</name>
</gene>
<comment type="caution">
    <text evidence="11">The sequence shown here is derived from an EMBL/GenBank/DDBJ whole genome shotgun (WGS) entry which is preliminary data.</text>
</comment>
<dbReference type="InterPro" id="IPR042241">
    <property type="entry name" value="GCP_C_sf"/>
</dbReference>
<evidence type="ECO:0000256" key="3">
    <source>
        <dbReference type="ARBA" id="ARBA00022490"/>
    </source>
</evidence>
<keyword evidence="3 6" id="KW-0963">Cytoplasm</keyword>
<organism evidence="11 12">
    <name type="scientific">Seiridium unicorne</name>
    <dbReference type="NCBI Taxonomy" id="138068"/>
    <lineage>
        <taxon>Eukaryota</taxon>
        <taxon>Fungi</taxon>
        <taxon>Dikarya</taxon>
        <taxon>Ascomycota</taxon>
        <taxon>Pezizomycotina</taxon>
        <taxon>Sordariomycetes</taxon>
        <taxon>Xylariomycetidae</taxon>
        <taxon>Amphisphaeriales</taxon>
        <taxon>Sporocadaceae</taxon>
        <taxon>Seiridium</taxon>
    </lineage>
</organism>
<evidence type="ECO:0000313" key="11">
    <source>
        <dbReference type="EMBL" id="KAK9422487.1"/>
    </source>
</evidence>
<keyword evidence="12" id="KW-1185">Reference proteome</keyword>
<evidence type="ECO:0000259" key="9">
    <source>
        <dbReference type="Pfam" id="PF04130"/>
    </source>
</evidence>
<feature type="domain" description="Gamma tubulin complex component protein N-terminal" evidence="10">
    <location>
        <begin position="2"/>
        <end position="294"/>
    </location>
</feature>
<evidence type="ECO:0000313" key="12">
    <source>
        <dbReference type="Proteomes" id="UP001408356"/>
    </source>
</evidence>
<evidence type="ECO:0000256" key="2">
    <source>
        <dbReference type="ARBA" id="ARBA00010337"/>
    </source>
</evidence>
<feature type="coiled-coil region" evidence="7">
    <location>
        <begin position="672"/>
        <end position="706"/>
    </location>
</feature>
<dbReference type="InterPro" id="IPR040457">
    <property type="entry name" value="GCP_C"/>
</dbReference>
<evidence type="ECO:0000256" key="1">
    <source>
        <dbReference type="ARBA" id="ARBA00004267"/>
    </source>
</evidence>
<evidence type="ECO:0000256" key="6">
    <source>
        <dbReference type="RuleBase" id="RU363050"/>
    </source>
</evidence>
<dbReference type="PANTHER" id="PTHR19302">
    <property type="entry name" value="GAMMA TUBULIN COMPLEX PROTEIN"/>
    <property type="match status" value="1"/>
</dbReference>
<comment type="subcellular location">
    <subcellularLocation>
        <location evidence="1 6">Cytoplasm</location>
        <location evidence="1 6">Cytoskeleton</location>
        <location evidence="1 6">Microtubule organizing center</location>
    </subcellularLocation>
</comment>
<keyword evidence="7" id="KW-0175">Coiled coil</keyword>
<dbReference type="InterPro" id="IPR007259">
    <property type="entry name" value="GCP"/>
</dbReference>
<dbReference type="EMBL" id="JARVKF010000113">
    <property type="protein sequence ID" value="KAK9422487.1"/>
    <property type="molecule type" value="Genomic_DNA"/>
</dbReference>
<reference evidence="11 12" key="1">
    <citation type="journal article" date="2024" name="J. Plant Pathol.">
        <title>Sequence and assembly of the genome of Seiridium unicorne, isolate CBS 538.82, causal agent of cypress canker disease.</title>
        <authorList>
            <person name="Scali E."/>
            <person name="Rocca G.D."/>
            <person name="Danti R."/>
            <person name="Garbelotto M."/>
            <person name="Barberini S."/>
            <person name="Baroncelli R."/>
            <person name="Emiliani G."/>
        </authorList>
    </citation>
    <scope>NUCLEOTIDE SEQUENCE [LARGE SCALE GENOMIC DNA]</scope>
    <source>
        <strain evidence="11 12">BM-138-508</strain>
    </source>
</reference>
<comment type="similarity">
    <text evidence="2 6">Belongs to the TUBGCP family.</text>
</comment>
<evidence type="ECO:0000256" key="8">
    <source>
        <dbReference type="SAM" id="MobiDB-lite"/>
    </source>
</evidence>
<dbReference type="Gene3D" id="1.20.120.1900">
    <property type="entry name" value="Gamma-tubulin complex, C-terminal domain"/>
    <property type="match status" value="1"/>
</dbReference>
<feature type="domain" description="Gamma tubulin complex component C-terminal" evidence="9">
    <location>
        <begin position="303"/>
        <end position="758"/>
    </location>
</feature>
<keyword evidence="4 6" id="KW-0493">Microtubule</keyword>
<sequence length="774" mass="86047">MLHEILLSLSGHPSPLLRNEFSDPHAQSLLSAPERELLRTAAHLSELHCNLIKYTTQISASHPSVICRAVSTAINSIHLAAFQRKILDVEDGILTKDARLVGAYNIVPLTAVVGEFSGWTRRLEWLWELAQSMSKKGESGVMCTGAELMNKLRNELQTGYADVEEAALSLIKVAETAWLKQVSAWVLYGRLPSFGAEDFFIQRDAENEQGYNVESRLLPSFVMIPSANSMLFIGTSLNRVRAKGAGQSSTIGGLGHLSSQLQELSSLTSPLTPAALSRAVNAIRLNLSRTTLQKLLPLEKVVEMLQLLRQFMLLGRGEFAMALTQQADERTRSRWRRADNLAYEKRDSLSTVVVKEGEVAAVLARTWAALGSMQGQHAEEDEELEFARDILQLTISKPKANTKETPGGLADTPFRNLLLSAPVEMTVRIPSPLDLFLSTTDAQIYTCINSYLLSIRRAHLRLTDLWKITRLRRHHLAPPRPPFSMTRGGSAKTRTLRERWAARSAYLRSAWTTSSAAIFFLAETEAYLQIEIAEELWADFHTWLADKSGPARTGRDEQSEAGNRNLPDSSDHRGGGGSTGSTTDRTARSNRALNDVNATSKVAHHDPQTLSVAHRQYLRCLTRRLLLTQPVFTEPMYNLLIHTDHLVALIHRLDGIWSSMDLESDEGVVDAFSNLEVEEADVKSHLQELEAKIKKGVEEVIKALRNLSIDPAFLADMEDDGLGNDEEYLGDEDEGRYTPRRTGGIDRLLMKLDFGGWFGSGGTADAIRAEEDDY</sequence>
<dbReference type="Pfam" id="PF04130">
    <property type="entry name" value="GCP_C_terminal"/>
    <property type="match status" value="1"/>
</dbReference>
<evidence type="ECO:0000256" key="5">
    <source>
        <dbReference type="ARBA" id="ARBA00023212"/>
    </source>
</evidence>